<keyword evidence="5" id="KW-0571">Peptide transport</keyword>
<evidence type="ECO:0000256" key="4">
    <source>
        <dbReference type="ARBA" id="ARBA00022692"/>
    </source>
</evidence>
<dbReference type="SUPFAM" id="SSF161098">
    <property type="entry name" value="MetI-like"/>
    <property type="match status" value="1"/>
</dbReference>
<keyword evidence="7 10" id="KW-1133">Transmembrane helix</keyword>
<feature type="transmembrane region" description="Helical" evidence="10">
    <location>
        <begin position="265"/>
        <end position="289"/>
    </location>
</feature>
<evidence type="ECO:0000313" key="13">
    <source>
        <dbReference type="Proteomes" id="UP000481872"/>
    </source>
</evidence>
<dbReference type="EMBL" id="JAAGPU010000004">
    <property type="protein sequence ID" value="NEU04010.1"/>
    <property type="molecule type" value="Genomic_DNA"/>
</dbReference>
<feature type="transmembrane region" description="Helical" evidence="10">
    <location>
        <begin position="41"/>
        <end position="63"/>
    </location>
</feature>
<keyword evidence="6" id="KW-0653">Protein transport</keyword>
<feature type="transmembrane region" description="Helical" evidence="10">
    <location>
        <begin position="240"/>
        <end position="258"/>
    </location>
</feature>
<evidence type="ECO:0000256" key="6">
    <source>
        <dbReference type="ARBA" id="ARBA00022927"/>
    </source>
</evidence>
<dbReference type="GO" id="GO:0005886">
    <property type="term" value="C:plasma membrane"/>
    <property type="evidence" value="ECO:0007669"/>
    <property type="project" value="UniProtKB-SubCell"/>
</dbReference>
<feature type="transmembrane region" description="Helical" evidence="10">
    <location>
        <begin position="214"/>
        <end position="234"/>
    </location>
</feature>
<comment type="subcellular location">
    <subcellularLocation>
        <location evidence="1 10">Cell membrane</location>
        <topology evidence="1 10">Multi-pass membrane protein</topology>
    </subcellularLocation>
</comment>
<evidence type="ECO:0000259" key="11">
    <source>
        <dbReference type="PROSITE" id="PS50928"/>
    </source>
</evidence>
<dbReference type="PROSITE" id="PS50928">
    <property type="entry name" value="ABC_TM1"/>
    <property type="match status" value="1"/>
</dbReference>
<keyword evidence="4 10" id="KW-0812">Transmembrane</keyword>
<dbReference type="InterPro" id="IPR025966">
    <property type="entry name" value="OppC_N"/>
</dbReference>
<evidence type="ECO:0000256" key="8">
    <source>
        <dbReference type="ARBA" id="ARBA00023136"/>
    </source>
</evidence>
<organism evidence="12 13">
    <name type="scientific">Clostridium senegalense</name>
    <dbReference type="NCBI Taxonomy" id="1465809"/>
    <lineage>
        <taxon>Bacteria</taxon>
        <taxon>Bacillati</taxon>
        <taxon>Bacillota</taxon>
        <taxon>Clostridia</taxon>
        <taxon>Eubacteriales</taxon>
        <taxon>Clostridiaceae</taxon>
        <taxon>Clostridium</taxon>
    </lineage>
</organism>
<dbReference type="GO" id="GO:0015833">
    <property type="term" value="P:peptide transport"/>
    <property type="evidence" value="ECO:0007669"/>
    <property type="project" value="UniProtKB-KW"/>
</dbReference>
<dbReference type="RefSeq" id="WP_199869254.1">
    <property type="nucleotide sequence ID" value="NZ_JAAGPU010000004.1"/>
</dbReference>
<name>A0A6M0GZP6_9CLOT</name>
<keyword evidence="2 10" id="KW-0813">Transport</keyword>
<dbReference type="Pfam" id="PF00528">
    <property type="entry name" value="BPD_transp_1"/>
    <property type="match status" value="1"/>
</dbReference>
<dbReference type="AlphaFoldDB" id="A0A6M0GZP6"/>
<sequence length="305" mass="33883">MLELKKEKFKIIGCEDNQEAYHRGELSFWASVRKKLLRNKLFIFAVILFILLLLAMIICPIFGKFEYIETFKDVYCPPNSTYWFGTCADGRDLYAGVWLASKHTLIIAALVTFLNISIGVVFGGICSFYGGLIDEIIVRIIEILTSLHVIIILVVLICITGSPLISLVMAMVLWGVGNIALIVRGQLLKVREQEYILAAKALGASTSRVLCNHFFRNVLSTCIIMISLEIPSTILLESTLSYLGLGSSVYFITLGGLIRINSGMLLFYPYSIMIPSAILVILALSLNIIGDALRDAFDPEEVIID</sequence>
<evidence type="ECO:0000256" key="10">
    <source>
        <dbReference type="RuleBase" id="RU363032"/>
    </source>
</evidence>
<evidence type="ECO:0000256" key="2">
    <source>
        <dbReference type="ARBA" id="ARBA00022448"/>
    </source>
</evidence>
<dbReference type="Gene3D" id="1.10.3720.10">
    <property type="entry name" value="MetI-like"/>
    <property type="match status" value="1"/>
</dbReference>
<keyword evidence="8 10" id="KW-0472">Membrane</keyword>
<dbReference type="InterPro" id="IPR000515">
    <property type="entry name" value="MetI-like"/>
</dbReference>
<evidence type="ECO:0000256" key="5">
    <source>
        <dbReference type="ARBA" id="ARBA00022856"/>
    </source>
</evidence>
<dbReference type="Proteomes" id="UP000481872">
    <property type="component" value="Unassembled WGS sequence"/>
</dbReference>
<evidence type="ECO:0000256" key="9">
    <source>
        <dbReference type="ARBA" id="ARBA00024202"/>
    </source>
</evidence>
<dbReference type="InterPro" id="IPR035906">
    <property type="entry name" value="MetI-like_sf"/>
</dbReference>
<accession>A0A6M0GZP6</accession>
<comment type="similarity">
    <text evidence="9">Belongs to the binding-protein-dependent transport system permease family. OppBC subfamily.</text>
</comment>
<evidence type="ECO:0000256" key="3">
    <source>
        <dbReference type="ARBA" id="ARBA00022475"/>
    </source>
</evidence>
<keyword evidence="3" id="KW-1003">Cell membrane</keyword>
<comment type="caution">
    <text evidence="12">The sequence shown here is derived from an EMBL/GenBank/DDBJ whole genome shotgun (WGS) entry which is preliminary data.</text>
</comment>
<evidence type="ECO:0000256" key="1">
    <source>
        <dbReference type="ARBA" id="ARBA00004651"/>
    </source>
</evidence>
<keyword evidence="13" id="KW-1185">Reference proteome</keyword>
<evidence type="ECO:0000256" key="7">
    <source>
        <dbReference type="ARBA" id="ARBA00022989"/>
    </source>
</evidence>
<dbReference type="GO" id="GO:0055085">
    <property type="term" value="P:transmembrane transport"/>
    <property type="evidence" value="ECO:0007669"/>
    <property type="project" value="InterPro"/>
</dbReference>
<feature type="transmembrane region" description="Helical" evidence="10">
    <location>
        <begin position="105"/>
        <end position="129"/>
    </location>
</feature>
<proteinExistence type="inferred from homology"/>
<dbReference type="PANTHER" id="PTHR43386">
    <property type="entry name" value="OLIGOPEPTIDE TRANSPORT SYSTEM PERMEASE PROTEIN APPC"/>
    <property type="match status" value="1"/>
</dbReference>
<dbReference type="GO" id="GO:0015031">
    <property type="term" value="P:protein transport"/>
    <property type="evidence" value="ECO:0007669"/>
    <property type="project" value="UniProtKB-KW"/>
</dbReference>
<dbReference type="Pfam" id="PF12911">
    <property type="entry name" value="OppC_N"/>
    <property type="match status" value="1"/>
</dbReference>
<gene>
    <name evidence="12" type="ORF">G3M99_03905</name>
</gene>
<feature type="transmembrane region" description="Helical" evidence="10">
    <location>
        <begin position="163"/>
        <end position="183"/>
    </location>
</feature>
<protein>
    <submittedName>
        <fullName evidence="12">ABC transporter permease</fullName>
    </submittedName>
</protein>
<dbReference type="PANTHER" id="PTHR43386:SF24">
    <property type="entry name" value="OLIGOPEPTIDE TRANSPORT SYSTEM PERMEASE PROTEIN AMID"/>
    <property type="match status" value="1"/>
</dbReference>
<feature type="transmembrane region" description="Helical" evidence="10">
    <location>
        <begin position="136"/>
        <end position="157"/>
    </location>
</feature>
<feature type="domain" description="ABC transmembrane type-1" evidence="11">
    <location>
        <begin position="101"/>
        <end position="290"/>
    </location>
</feature>
<dbReference type="InterPro" id="IPR050366">
    <property type="entry name" value="BP-dependent_transpt_permease"/>
</dbReference>
<reference evidence="12 13" key="1">
    <citation type="submission" date="2020-02" db="EMBL/GenBank/DDBJ databases">
        <title>Genome assembly of a novel Clostridium senegalense strain.</title>
        <authorList>
            <person name="Gupta T.B."/>
            <person name="Jauregui R."/>
            <person name="Maclean P."/>
            <person name="Nawarathana A."/>
            <person name="Brightwell G."/>
        </authorList>
    </citation>
    <scope>NUCLEOTIDE SEQUENCE [LARGE SCALE GENOMIC DNA]</scope>
    <source>
        <strain evidence="12 13">AGRFS4</strain>
    </source>
</reference>
<dbReference type="CDD" id="cd06261">
    <property type="entry name" value="TM_PBP2"/>
    <property type="match status" value="1"/>
</dbReference>
<evidence type="ECO:0000313" key="12">
    <source>
        <dbReference type="EMBL" id="NEU04010.1"/>
    </source>
</evidence>